<evidence type="ECO:0000313" key="8">
    <source>
        <dbReference type="Proteomes" id="UP001501138"/>
    </source>
</evidence>
<dbReference type="CDD" id="cd00540">
    <property type="entry name" value="AAG"/>
    <property type="match status" value="1"/>
</dbReference>
<proteinExistence type="inferred from homology"/>
<evidence type="ECO:0000256" key="5">
    <source>
        <dbReference type="HAMAP-Rule" id="MF_00527"/>
    </source>
</evidence>
<name>A0ABN2JP21_9MICO</name>
<keyword evidence="2 5" id="KW-0227">DNA damage</keyword>
<accession>A0ABN2JP21</accession>
<dbReference type="HAMAP" id="MF_00527">
    <property type="entry name" value="3MGH"/>
    <property type="match status" value="1"/>
</dbReference>
<comment type="similarity">
    <text evidence="1 5">Belongs to the DNA glycosylase MPG family.</text>
</comment>
<dbReference type="Pfam" id="PF02245">
    <property type="entry name" value="Pur_DNA_glyco"/>
    <property type="match status" value="2"/>
</dbReference>
<comment type="caution">
    <text evidence="7">The sequence shown here is derived from an EMBL/GenBank/DDBJ whole genome shotgun (WGS) entry which is preliminary data.</text>
</comment>
<dbReference type="Gene3D" id="3.10.300.10">
    <property type="entry name" value="Methylpurine-DNA glycosylase (MPG)"/>
    <property type="match status" value="1"/>
</dbReference>
<keyword evidence="8" id="KW-1185">Reference proteome</keyword>
<evidence type="ECO:0000256" key="4">
    <source>
        <dbReference type="ARBA" id="ARBA00023204"/>
    </source>
</evidence>
<feature type="region of interest" description="Disordered" evidence="6">
    <location>
        <begin position="116"/>
        <end position="137"/>
    </location>
</feature>
<sequence length="265" mass="27876">MTVPDRTWYDRPVLDVARDLLGATLTRRTAEGTVVLRLTEVEAYDGERDPGSHAYLGRTDRNATMFGEPGRLYVYRHLGLHHCVNVVCGPVGAASAVLLRAGEVVGPGVLLPPEAERPATGSRVGNPAAGAAENAHDAAPDAVPGVELARARRRAAGVLRTDRDLARGPARLTVALALDRSDDGADLTDPGGDVVLLARPSPATRVRSGPRVGVSGEGGSADRYPWRFWLPDEPTVSDYRAAAPRRPRGAAGTKSGGITTGSRAD</sequence>
<evidence type="ECO:0000256" key="1">
    <source>
        <dbReference type="ARBA" id="ARBA00009232"/>
    </source>
</evidence>
<dbReference type="SUPFAM" id="SSF50486">
    <property type="entry name" value="FMT C-terminal domain-like"/>
    <property type="match status" value="1"/>
</dbReference>
<dbReference type="InterPro" id="IPR003180">
    <property type="entry name" value="MPG"/>
</dbReference>
<dbReference type="InterPro" id="IPR011034">
    <property type="entry name" value="Formyl_transferase-like_C_sf"/>
</dbReference>
<gene>
    <name evidence="7" type="ORF">GCM10009809_31090</name>
</gene>
<dbReference type="PANTHER" id="PTHR10429">
    <property type="entry name" value="DNA-3-METHYLADENINE GLYCOSYLASE"/>
    <property type="match status" value="1"/>
</dbReference>
<evidence type="ECO:0000256" key="6">
    <source>
        <dbReference type="SAM" id="MobiDB-lite"/>
    </source>
</evidence>
<evidence type="ECO:0000256" key="3">
    <source>
        <dbReference type="ARBA" id="ARBA00022801"/>
    </source>
</evidence>
<keyword evidence="4 5" id="KW-0234">DNA repair</keyword>
<evidence type="ECO:0000256" key="2">
    <source>
        <dbReference type="ARBA" id="ARBA00022763"/>
    </source>
</evidence>
<dbReference type="InterPro" id="IPR036995">
    <property type="entry name" value="MPG_sf"/>
</dbReference>
<dbReference type="RefSeq" id="WP_344249441.1">
    <property type="nucleotide sequence ID" value="NZ_BAAAPM010000006.1"/>
</dbReference>
<protein>
    <recommendedName>
        <fullName evidence="5">Putative 3-methyladenine DNA glycosylase</fullName>
        <ecNumber evidence="5">3.2.2.-</ecNumber>
    </recommendedName>
</protein>
<dbReference type="Proteomes" id="UP001501138">
    <property type="component" value="Unassembled WGS sequence"/>
</dbReference>
<evidence type="ECO:0000313" key="7">
    <source>
        <dbReference type="EMBL" id="GAA1733402.1"/>
    </source>
</evidence>
<organism evidence="7 8">
    <name type="scientific">Isoptericola hypogeus</name>
    <dbReference type="NCBI Taxonomy" id="300179"/>
    <lineage>
        <taxon>Bacteria</taxon>
        <taxon>Bacillati</taxon>
        <taxon>Actinomycetota</taxon>
        <taxon>Actinomycetes</taxon>
        <taxon>Micrococcales</taxon>
        <taxon>Promicromonosporaceae</taxon>
        <taxon>Isoptericola</taxon>
    </lineage>
</organism>
<feature type="region of interest" description="Disordered" evidence="6">
    <location>
        <begin position="235"/>
        <end position="265"/>
    </location>
</feature>
<keyword evidence="3 5" id="KW-0378">Hydrolase</keyword>
<reference evidence="7 8" key="1">
    <citation type="journal article" date="2019" name="Int. J. Syst. Evol. Microbiol.">
        <title>The Global Catalogue of Microorganisms (GCM) 10K type strain sequencing project: providing services to taxonomists for standard genome sequencing and annotation.</title>
        <authorList>
            <consortium name="The Broad Institute Genomics Platform"/>
            <consortium name="The Broad Institute Genome Sequencing Center for Infectious Disease"/>
            <person name="Wu L."/>
            <person name="Ma J."/>
        </authorList>
    </citation>
    <scope>NUCLEOTIDE SEQUENCE [LARGE SCALE GENOMIC DNA]</scope>
    <source>
        <strain evidence="7 8">JCM 15589</strain>
    </source>
</reference>
<dbReference type="EC" id="3.2.2.-" evidence="5"/>
<dbReference type="PANTHER" id="PTHR10429:SF0">
    <property type="entry name" value="DNA-3-METHYLADENINE GLYCOSYLASE"/>
    <property type="match status" value="1"/>
</dbReference>
<dbReference type="EMBL" id="BAAAPM010000006">
    <property type="protein sequence ID" value="GAA1733402.1"/>
    <property type="molecule type" value="Genomic_DNA"/>
</dbReference>